<organism evidence="1 2">
    <name type="scientific">Pleurodeles waltl</name>
    <name type="common">Iberian ribbed newt</name>
    <dbReference type="NCBI Taxonomy" id="8319"/>
    <lineage>
        <taxon>Eukaryota</taxon>
        <taxon>Metazoa</taxon>
        <taxon>Chordata</taxon>
        <taxon>Craniata</taxon>
        <taxon>Vertebrata</taxon>
        <taxon>Euteleostomi</taxon>
        <taxon>Amphibia</taxon>
        <taxon>Batrachia</taxon>
        <taxon>Caudata</taxon>
        <taxon>Salamandroidea</taxon>
        <taxon>Salamandridae</taxon>
        <taxon>Pleurodelinae</taxon>
        <taxon>Pleurodeles</taxon>
    </lineage>
</organism>
<dbReference type="EMBL" id="JANPWB010000010">
    <property type="protein sequence ID" value="KAJ1140506.1"/>
    <property type="molecule type" value="Genomic_DNA"/>
</dbReference>
<name>A0AAV7QJ20_PLEWA</name>
<accession>A0AAV7QJ20</accession>
<reference evidence="1" key="1">
    <citation type="journal article" date="2022" name="bioRxiv">
        <title>Sequencing and chromosome-scale assembly of the giantPleurodeles waltlgenome.</title>
        <authorList>
            <person name="Brown T."/>
            <person name="Elewa A."/>
            <person name="Iarovenko S."/>
            <person name="Subramanian E."/>
            <person name="Araus A.J."/>
            <person name="Petzold A."/>
            <person name="Susuki M."/>
            <person name="Suzuki K.-i.T."/>
            <person name="Hayashi T."/>
            <person name="Toyoda A."/>
            <person name="Oliveira C."/>
            <person name="Osipova E."/>
            <person name="Leigh N.D."/>
            <person name="Simon A."/>
            <person name="Yun M.H."/>
        </authorList>
    </citation>
    <scope>NUCLEOTIDE SEQUENCE</scope>
    <source>
        <strain evidence="1">20211129_DDA</strain>
        <tissue evidence="1">Liver</tissue>
    </source>
</reference>
<dbReference type="AlphaFoldDB" id="A0AAV7QJ20"/>
<protein>
    <submittedName>
        <fullName evidence="1">Uncharacterized protein</fullName>
    </submittedName>
</protein>
<comment type="caution">
    <text evidence="1">The sequence shown here is derived from an EMBL/GenBank/DDBJ whole genome shotgun (WGS) entry which is preliminary data.</text>
</comment>
<gene>
    <name evidence="1" type="ORF">NDU88_006857</name>
</gene>
<keyword evidence="2" id="KW-1185">Reference proteome</keyword>
<dbReference type="Proteomes" id="UP001066276">
    <property type="component" value="Chromosome 6"/>
</dbReference>
<evidence type="ECO:0000313" key="1">
    <source>
        <dbReference type="EMBL" id="KAJ1140506.1"/>
    </source>
</evidence>
<sequence length="137" mass="14702">MAGVGLHYPASSHPGLAQTPSLGTVILLQCEARPGLRPGVDRAKTRHILAHHSPDEAELGPVSLPCAPFHTGIMVKRKALPGGGPLEQPKSKTIDIFLVRAVDLVVNGIKLVERRVSLSVGNHPILLHYLLQLLNRS</sequence>
<proteinExistence type="predicted"/>
<evidence type="ECO:0000313" key="2">
    <source>
        <dbReference type="Proteomes" id="UP001066276"/>
    </source>
</evidence>